<sequence length="351" mass="38787">MTGIEATGDLVTGALVAGAIERAGGERSAEGAHDALCLNCGTALLGDYCHRCGQPEHIHRSLSAIWHDLAHGVLHFEGKIWNTLPLLAWRPGELTRRFIHGERARFISPMALFLFSVFLMFALFSAIGAHMEVPDNKPPTEAAQVAARAKIPQAEAELEQLKQLRSAAATPVEREALSARVEKAREDLVGLNEITEWKPGRTMNFTTGWPHLDAALVKANENPNLLLYKLQSSAYKFSWALIPISTPFVWLLFAWRRQFKVYDHAVFVTYSLSFMSLMVIALTLLGKIGIADGLIVLAVMLIPPVHMYRQLRGAYGIGRVSALLRLTALLIFAFWALSAYLFLLITMGVLG</sequence>
<dbReference type="AlphaFoldDB" id="A0A6I4IZ15"/>
<evidence type="ECO:0000256" key="1">
    <source>
        <dbReference type="SAM" id="Coils"/>
    </source>
</evidence>
<evidence type="ECO:0000256" key="2">
    <source>
        <dbReference type="SAM" id="Phobius"/>
    </source>
</evidence>
<reference evidence="3 4" key="1">
    <citation type="submission" date="2019-12" db="EMBL/GenBank/DDBJ databases">
        <authorList>
            <person name="Huq M.A."/>
        </authorList>
    </citation>
    <scope>NUCLEOTIDE SEQUENCE [LARGE SCALE GENOMIC DNA]</scope>
    <source>
        <strain evidence="3 4">MAH-20</strain>
    </source>
</reference>
<gene>
    <name evidence="3" type="ORF">GON01_04140</name>
</gene>
<dbReference type="Proteomes" id="UP000441389">
    <property type="component" value="Unassembled WGS sequence"/>
</dbReference>
<keyword evidence="2" id="KW-1133">Transmembrane helix</keyword>
<keyword evidence="2" id="KW-0472">Membrane</keyword>
<dbReference type="EMBL" id="WQMS01000006">
    <property type="protein sequence ID" value="MVO77128.1"/>
    <property type="molecule type" value="Genomic_DNA"/>
</dbReference>
<proteinExistence type="predicted"/>
<dbReference type="Pfam" id="PF12412">
    <property type="entry name" value="DUF3667"/>
    <property type="match status" value="1"/>
</dbReference>
<feature type="transmembrane region" description="Helical" evidence="2">
    <location>
        <begin position="234"/>
        <end position="253"/>
    </location>
</feature>
<comment type="caution">
    <text evidence="3">The sequence shown here is derived from an EMBL/GenBank/DDBJ whole genome shotgun (WGS) entry which is preliminary data.</text>
</comment>
<dbReference type="InterPro" id="IPR022134">
    <property type="entry name" value="DUF3667"/>
</dbReference>
<accession>A0A6I4IZ15</accession>
<evidence type="ECO:0000313" key="4">
    <source>
        <dbReference type="Proteomes" id="UP000441389"/>
    </source>
</evidence>
<evidence type="ECO:0000313" key="3">
    <source>
        <dbReference type="EMBL" id="MVO77128.1"/>
    </source>
</evidence>
<feature type="transmembrane region" description="Helical" evidence="2">
    <location>
        <begin position="106"/>
        <end position="129"/>
    </location>
</feature>
<dbReference type="RefSeq" id="WP_157026108.1">
    <property type="nucleotide sequence ID" value="NZ_WQMS01000006.1"/>
</dbReference>
<feature type="transmembrane region" description="Helical" evidence="2">
    <location>
        <begin position="290"/>
        <end position="308"/>
    </location>
</feature>
<feature type="transmembrane region" description="Helical" evidence="2">
    <location>
        <begin position="265"/>
        <end position="284"/>
    </location>
</feature>
<keyword evidence="1" id="KW-0175">Coiled coil</keyword>
<name>A0A6I4IZ15_9SPHN</name>
<feature type="transmembrane region" description="Helical" evidence="2">
    <location>
        <begin position="329"/>
        <end position="350"/>
    </location>
</feature>
<keyword evidence="4" id="KW-1185">Reference proteome</keyword>
<protein>
    <submittedName>
        <fullName evidence="3">DUF3667 domain-containing protein</fullName>
    </submittedName>
</protein>
<keyword evidence="2" id="KW-0812">Transmembrane</keyword>
<feature type="coiled-coil region" evidence="1">
    <location>
        <begin position="144"/>
        <end position="194"/>
    </location>
</feature>
<organism evidence="3 4">
    <name type="scientific">Sphingomonas horti</name>
    <dbReference type="NCBI Taxonomy" id="2682842"/>
    <lineage>
        <taxon>Bacteria</taxon>
        <taxon>Pseudomonadati</taxon>
        <taxon>Pseudomonadota</taxon>
        <taxon>Alphaproteobacteria</taxon>
        <taxon>Sphingomonadales</taxon>
        <taxon>Sphingomonadaceae</taxon>
        <taxon>Sphingomonas</taxon>
    </lineage>
</organism>